<keyword evidence="3" id="KW-0998">Cell outer membrane</keyword>
<comment type="subcellular location">
    <subcellularLocation>
        <location evidence="1">Cell outer membrane</location>
    </subcellularLocation>
</comment>
<feature type="compositionally biased region" description="Basic and acidic residues" evidence="5">
    <location>
        <begin position="376"/>
        <end position="386"/>
    </location>
</feature>
<reference evidence="8" key="1">
    <citation type="submission" date="2018-09" db="EMBL/GenBank/DDBJ databases">
        <authorList>
            <person name="Zhu H."/>
        </authorList>
    </citation>
    <scope>NUCLEOTIDE SEQUENCE [LARGE SCALE GENOMIC DNA]</scope>
    <source>
        <strain evidence="8">K1S02-23</strain>
    </source>
</reference>
<evidence type="ECO:0000313" key="7">
    <source>
        <dbReference type="EMBL" id="RJG00993.1"/>
    </source>
</evidence>
<protein>
    <submittedName>
        <fullName evidence="7">DUF937 domain-containing protein</fullName>
    </submittedName>
</protein>
<feature type="region of interest" description="Disordered" evidence="5">
    <location>
        <begin position="363"/>
        <end position="386"/>
    </location>
</feature>
<name>A0A3A3FXS1_9BURK</name>
<dbReference type="PRINTS" id="PR01021">
    <property type="entry name" value="OMPADOMAIN"/>
</dbReference>
<dbReference type="InterPro" id="IPR006665">
    <property type="entry name" value="OmpA-like"/>
</dbReference>
<proteinExistence type="predicted"/>
<evidence type="ECO:0000313" key="8">
    <source>
        <dbReference type="Proteomes" id="UP000266327"/>
    </source>
</evidence>
<dbReference type="PROSITE" id="PS51123">
    <property type="entry name" value="OMPA_2"/>
    <property type="match status" value="1"/>
</dbReference>
<evidence type="ECO:0000256" key="1">
    <source>
        <dbReference type="ARBA" id="ARBA00004442"/>
    </source>
</evidence>
<feature type="domain" description="OmpA-like" evidence="6">
    <location>
        <begin position="277"/>
        <end position="386"/>
    </location>
</feature>
<dbReference type="SUPFAM" id="SSF103088">
    <property type="entry name" value="OmpA-like"/>
    <property type="match status" value="1"/>
</dbReference>
<dbReference type="InterPro" id="IPR009282">
    <property type="entry name" value="DUF937"/>
</dbReference>
<organism evidence="7 8">
    <name type="scientific">Noviherbaspirillum sedimenti</name>
    <dbReference type="NCBI Taxonomy" id="2320865"/>
    <lineage>
        <taxon>Bacteria</taxon>
        <taxon>Pseudomonadati</taxon>
        <taxon>Pseudomonadota</taxon>
        <taxon>Betaproteobacteria</taxon>
        <taxon>Burkholderiales</taxon>
        <taxon>Oxalobacteraceae</taxon>
        <taxon>Noviherbaspirillum</taxon>
    </lineage>
</organism>
<dbReference type="Proteomes" id="UP000266327">
    <property type="component" value="Unassembled WGS sequence"/>
</dbReference>
<evidence type="ECO:0000259" key="6">
    <source>
        <dbReference type="PROSITE" id="PS51123"/>
    </source>
</evidence>
<dbReference type="GO" id="GO:0009279">
    <property type="term" value="C:cell outer membrane"/>
    <property type="evidence" value="ECO:0007669"/>
    <property type="project" value="UniProtKB-SubCell"/>
</dbReference>
<evidence type="ECO:0000256" key="4">
    <source>
        <dbReference type="PROSITE-ProRule" id="PRU00473"/>
    </source>
</evidence>
<dbReference type="Pfam" id="PF00691">
    <property type="entry name" value="OmpA"/>
    <property type="match status" value="1"/>
</dbReference>
<dbReference type="InterPro" id="IPR050330">
    <property type="entry name" value="Bact_OuterMem_StrucFunc"/>
</dbReference>
<accession>A0A3A3FXS1</accession>
<dbReference type="Gene3D" id="3.30.1330.60">
    <property type="entry name" value="OmpA-like domain"/>
    <property type="match status" value="1"/>
</dbReference>
<evidence type="ECO:0000256" key="3">
    <source>
        <dbReference type="ARBA" id="ARBA00023237"/>
    </source>
</evidence>
<comment type="caution">
    <text evidence="7">The sequence shown here is derived from an EMBL/GenBank/DDBJ whole genome shotgun (WGS) entry which is preliminary data.</text>
</comment>
<dbReference type="InterPro" id="IPR006664">
    <property type="entry name" value="OMP_bac"/>
</dbReference>
<keyword evidence="2 4" id="KW-0472">Membrane</keyword>
<dbReference type="PANTHER" id="PTHR30329:SF21">
    <property type="entry name" value="LIPOPROTEIN YIAD-RELATED"/>
    <property type="match status" value="1"/>
</dbReference>
<dbReference type="InterPro" id="IPR036737">
    <property type="entry name" value="OmpA-like_sf"/>
</dbReference>
<evidence type="ECO:0000256" key="5">
    <source>
        <dbReference type="SAM" id="MobiDB-lite"/>
    </source>
</evidence>
<keyword evidence="8" id="KW-1185">Reference proteome</keyword>
<dbReference type="CDD" id="cd07185">
    <property type="entry name" value="OmpA_C-like"/>
    <property type="match status" value="1"/>
</dbReference>
<dbReference type="Pfam" id="PF06078">
    <property type="entry name" value="DUF937"/>
    <property type="match status" value="1"/>
</dbReference>
<dbReference type="EMBL" id="QYUQ01000002">
    <property type="protein sequence ID" value="RJG00993.1"/>
    <property type="molecule type" value="Genomic_DNA"/>
</dbReference>
<evidence type="ECO:0000256" key="2">
    <source>
        <dbReference type="ARBA" id="ARBA00023136"/>
    </source>
</evidence>
<gene>
    <name evidence="7" type="ORF">D3878_04810</name>
</gene>
<dbReference type="PANTHER" id="PTHR30329">
    <property type="entry name" value="STATOR ELEMENT OF FLAGELLAR MOTOR COMPLEX"/>
    <property type="match status" value="1"/>
</dbReference>
<sequence>MIGGRNLMAYMLLISLSFCHFQEAAFMNMNLLSLVQQALGGDFPNLAGQFLGESPGATQSALTSLLPAVLGVITRKDATPDGASGLMSLINGANLDASALANPAGLFGAGGTGINNLLKAGTDSLVPALFGDKSAALANTLASSSGIKSSSATSLVAMVVPLVLTVLKKFIGENGLNASSLASLLGSQAPQLQGAIDSRLAGALGFASPDAVLGGLGGLGGKATAAGGAAVSAATAATAASKSGLSRWLPWLIGAAVLLFLWDMFVGKPTQTSAPPPAAAAISLPAKVYFSIGSAVVDADGSKTIATVADMIKQERLKVAITGYTDKTGDVAKNEALAKSRAIAVKDALVVAGVAEAEMTMQPPSFVETGTGGSDAEARRVEINRQ</sequence>
<dbReference type="AlphaFoldDB" id="A0A3A3FXS1"/>